<gene>
    <name evidence="1" type="ORF">SETIT_2G196100v2</name>
</gene>
<dbReference type="AlphaFoldDB" id="A0A368Q0L0"/>
<dbReference type="EMBL" id="CM003529">
    <property type="protein sequence ID" value="RCV11567.1"/>
    <property type="molecule type" value="Genomic_DNA"/>
</dbReference>
<accession>A0A368Q0L0</accession>
<reference evidence="1" key="2">
    <citation type="submission" date="2015-07" db="EMBL/GenBank/DDBJ databases">
        <authorList>
            <person name="Noorani M."/>
        </authorList>
    </citation>
    <scope>NUCLEOTIDE SEQUENCE</scope>
    <source>
        <strain evidence="1">Yugu1</strain>
    </source>
</reference>
<protein>
    <submittedName>
        <fullName evidence="1">Uncharacterized protein</fullName>
    </submittedName>
</protein>
<sequence>MEHTAKIWTKIFCSRGGLKRVGASAGRTIPPAHPIHSRTLPLARHAPATPPPPRSPDLLRLQHQGLLRQLLGDAAGRLVGRRRRLGSGQRAELEVRGLAARSLRRRVEGQREPRRLRLQACASASA</sequence>
<reference evidence="1" key="1">
    <citation type="journal article" date="2012" name="Nat. Biotechnol.">
        <title>Reference genome sequence of the model plant Setaria.</title>
        <authorList>
            <person name="Bennetzen J.L."/>
            <person name="Schmutz J."/>
            <person name="Wang H."/>
            <person name="Percifield R."/>
            <person name="Hawkins J."/>
            <person name="Pontaroli A.C."/>
            <person name="Estep M."/>
            <person name="Feng L."/>
            <person name="Vaughn J.N."/>
            <person name="Grimwood J."/>
            <person name="Jenkins J."/>
            <person name="Barry K."/>
            <person name="Lindquist E."/>
            <person name="Hellsten U."/>
            <person name="Deshpande S."/>
            <person name="Wang X."/>
            <person name="Wu X."/>
            <person name="Mitros T."/>
            <person name="Triplett J."/>
            <person name="Yang X."/>
            <person name="Ye C.Y."/>
            <person name="Mauro-Herrera M."/>
            <person name="Wang L."/>
            <person name="Li P."/>
            <person name="Sharma M."/>
            <person name="Sharma R."/>
            <person name="Ronald P.C."/>
            <person name="Panaud O."/>
            <person name="Kellogg E.A."/>
            <person name="Brutnell T.P."/>
            <person name="Doust A.N."/>
            <person name="Tuskan G.A."/>
            <person name="Rokhsar D."/>
            <person name="Devos K.M."/>
        </authorList>
    </citation>
    <scope>NUCLEOTIDE SEQUENCE [LARGE SCALE GENOMIC DNA]</scope>
    <source>
        <strain evidence="1">Yugu1</strain>
    </source>
</reference>
<name>A0A368Q0L0_SETIT</name>
<organism evidence="1">
    <name type="scientific">Setaria italica</name>
    <name type="common">Foxtail millet</name>
    <name type="synonym">Panicum italicum</name>
    <dbReference type="NCBI Taxonomy" id="4555"/>
    <lineage>
        <taxon>Eukaryota</taxon>
        <taxon>Viridiplantae</taxon>
        <taxon>Streptophyta</taxon>
        <taxon>Embryophyta</taxon>
        <taxon>Tracheophyta</taxon>
        <taxon>Spermatophyta</taxon>
        <taxon>Magnoliopsida</taxon>
        <taxon>Liliopsida</taxon>
        <taxon>Poales</taxon>
        <taxon>Poaceae</taxon>
        <taxon>PACMAD clade</taxon>
        <taxon>Panicoideae</taxon>
        <taxon>Panicodae</taxon>
        <taxon>Paniceae</taxon>
        <taxon>Cenchrinae</taxon>
        <taxon>Setaria</taxon>
    </lineage>
</organism>
<proteinExistence type="predicted"/>
<evidence type="ECO:0000313" key="1">
    <source>
        <dbReference type="EMBL" id="RCV11567.1"/>
    </source>
</evidence>